<feature type="compositionally biased region" description="Basic and acidic residues" evidence="4">
    <location>
        <begin position="81"/>
        <end position="95"/>
    </location>
</feature>
<feature type="compositionally biased region" description="Acidic residues" evidence="4">
    <location>
        <begin position="108"/>
        <end position="129"/>
    </location>
</feature>
<dbReference type="PANTHER" id="PTHR14150">
    <property type="entry name" value="U3 SMALL NUCLEOLAR RNA-ASSOCIATED PROTEIN 14"/>
    <property type="match status" value="1"/>
</dbReference>
<accession>A0A8K0L2X2</accession>
<feature type="compositionally biased region" description="Low complexity" evidence="4">
    <location>
        <begin position="213"/>
        <end position="230"/>
    </location>
</feature>
<keyword evidence="6" id="KW-1185">Reference proteome</keyword>
<feature type="region of interest" description="Disordered" evidence="4">
    <location>
        <begin position="811"/>
        <end position="864"/>
    </location>
</feature>
<feature type="compositionally biased region" description="Basic residues" evidence="4">
    <location>
        <begin position="18"/>
        <end position="28"/>
    </location>
</feature>
<evidence type="ECO:0000256" key="3">
    <source>
        <dbReference type="ARBA" id="ARBA00023242"/>
    </source>
</evidence>
<feature type="compositionally biased region" description="Low complexity" evidence="4">
    <location>
        <begin position="290"/>
        <end position="304"/>
    </location>
</feature>
<dbReference type="GO" id="GO:0006364">
    <property type="term" value="P:rRNA processing"/>
    <property type="evidence" value="ECO:0007669"/>
    <property type="project" value="InterPro"/>
</dbReference>
<feature type="compositionally biased region" description="Acidic residues" evidence="4">
    <location>
        <begin position="537"/>
        <end position="551"/>
    </location>
</feature>
<protein>
    <recommendedName>
        <fullName evidence="7">Utp14-domain-containing protein</fullName>
    </recommendedName>
</protein>
<feature type="region of interest" description="Disordered" evidence="4">
    <location>
        <begin position="1"/>
        <end position="230"/>
    </location>
</feature>
<dbReference type="Pfam" id="PF04615">
    <property type="entry name" value="Utp14"/>
    <property type="match status" value="1"/>
</dbReference>
<gene>
    <name evidence="5" type="ORF">KVT40_003823</name>
</gene>
<feature type="compositionally biased region" description="Basic residues" evidence="4">
    <location>
        <begin position="839"/>
        <end position="851"/>
    </location>
</feature>
<name>A0A8K0L2X2_9PEZI</name>
<organism evidence="5 6">
    <name type="scientific">Elsinoe batatas</name>
    <dbReference type="NCBI Taxonomy" id="2601811"/>
    <lineage>
        <taxon>Eukaryota</taxon>
        <taxon>Fungi</taxon>
        <taxon>Dikarya</taxon>
        <taxon>Ascomycota</taxon>
        <taxon>Pezizomycotina</taxon>
        <taxon>Dothideomycetes</taxon>
        <taxon>Dothideomycetidae</taxon>
        <taxon>Myriangiales</taxon>
        <taxon>Elsinoaceae</taxon>
        <taxon>Elsinoe</taxon>
    </lineage>
</organism>
<sequence length="942" mass="104706">MPRRIARSNTTSVTPAKSSRKKTQKSQKRALNAFTAAQHVVEDKAKFRSHRVGEIENTERGAKRRRAGSDDEEEDDEDEGRDAKRNKGDDSDHGSDSSGNEWRIGGEIGEDSDSDLDSDEAFGESDEERFEGFTFRGSSAMESGKKKKKKVARKPQGGSDGEMDLDESAEEDEEEDDFGDEGVDLATMLDQPASSEEEDEDDDSGSEADSESDAASNTSASSHGSSSAAKISKLQDLVASLEPKQTTKSQTADVHESLAPSDYALTSKQKLAISDLLPTVTDPALRKSLKSLTSTKPSKGTKLSAPLPARQQAKIDRSVALAKAKEELDKWQDTVIHNRRAEHLSFPLADPTKSAPVGENQLVGINEDTPANELEGAIRSILEESGLASAKKDEEEDRIRRGEELAMKEVPLEEVLARRAALRKARELLFREEIKAKRISKIKSKSYRRVHRKERERDEERRREIMGDDEGEDEREKRDRIRAMERMGGRHRESKWAKGMKKAGRTAWDDDAREGVLDMARRNEELRRRMEGREGSDESESEEEADSDEGSEGERERLGRQLSRLEEEDAESRKGLGNMAFMKRADAARKAQNEQTIRELRKDLDGGDGSEEEFDADTTVGRQIFGPKPTEAPCQKQKVVKNVLEEPESGDDEQDEDAEIITERAQPPRPQASKKASSKPLSNGQAAKPKKQADATTTDDIDAWMTARTGSGKDKKRAAAQEYIPSPAKVATTAVNGNTKSSSKQKSSQDESPNNQLPTPSNLTTLPDPDSASEPDTTDPILTPAQQQQLYHARAFAGDDVLPAFTTEKSALAASEDEQETSTHLPGWGSWTGTGLSKSVRRQNAKQKHNPLFKTKVDGVRQADRKDAKLKNVIISERQERKGRKYLATQLPHEFERKEQYERSLRVPLGPEWVTKETFQRGTRPRVVVKQGVVGEIERPLL</sequence>
<dbReference type="GO" id="GO:0032040">
    <property type="term" value="C:small-subunit processome"/>
    <property type="evidence" value="ECO:0007669"/>
    <property type="project" value="InterPro"/>
</dbReference>
<feature type="compositionally biased region" description="Basic and acidic residues" evidence="4">
    <location>
        <begin position="583"/>
        <end position="605"/>
    </location>
</feature>
<feature type="compositionally biased region" description="Basic and acidic residues" evidence="4">
    <location>
        <begin position="453"/>
        <end position="466"/>
    </location>
</feature>
<comment type="subcellular location">
    <subcellularLocation>
        <location evidence="1">Nucleus</location>
        <location evidence="1">Nucleolus</location>
    </subcellularLocation>
</comment>
<evidence type="ECO:0000313" key="6">
    <source>
        <dbReference type="Proteomes" id="UP000809789"/>
    </source>
</evidence>
<feature type="compositionally biased region" description="Acidic residues" evidence="4">
    <location>
        <begin position="645"/>
        <end position="660"/>
    </location>
</feature>
<dbReference type="InterPro" id="IPR006709">
    <property type="entry name" value="SSU_processome_Utp14"/>
</dbReference>
<keyword evidence="2" id="KW-0597">Phosphoprotein</keyword>
<keyword evidence="3" id="KW-0539">Nucleus</keyword>
<feature type="compositionally biased region" description="Basic and acidic residues" evidence="4">
    <location>
        <begin position="474"/>
        <end position="496"/>
    </location>
</feature>
<feature type="compositionally biased region" description="Polar residues" evidence="4">
    <location>
        <begin position="750"/>
        <end position="765"/>
    </location>
</feature>
<feature type="region of interest" description="Disordered" evidence="4">
    <location>
        <begin position="288"/>
        <end position="313"/>
    </location>
</feature>
<comment type="caution">
    <text evidence="5">The sequence shown here is derived from an EMBL/GenBank/DDBJ whole genome shotgun (WGS) entry which is preliminary data.</text>
</comment>
<feature type="compositionally biased region" description="Acidic residues" evidence="4">
    <location>
        <begin position="161"/>
        <end position="183"/>
    </location>
</feature>
<evidence type="ECO:0000313" key="5">
    <source>
        <dbReference type="EMBL" id="KAG8627950.1"/>
    </source>
</evidence>
<feature type="compositionally biased region" description="Basic and acidic residues" evidence="4">
    <location>
        <begin position="507"/>
        <end position="536"/>
    </location>
</feature>
<feature type="compositionally biased region" description="Acidic residues" evidence="4">
    <location>
        <begin position="70"/>
        <end position="80"/>
    </location>
</feature>
<evidence type="ECO:0000256" key="2">
    <source>
        <dbReference type="ARBA" id="ARBA00022553"/>
    </source>
</evidence>
<feature type="compositionally biased region" description="Basic and acidic residues" evidence="4">
    <location>
        <begin position="40"/>
        <end position="61"/>
    </location>
</feature>
<feature type="compositionally biased region" description="Basic and acidic residues" evidence="4">
    <location>
        <begin position="855"/>
        <end position="864"/>
    </location>
</feature>
<reference evidence="5" key="1">
    <citation type="submission" date="2021-07" db="EMBL/GenBank/DDBJ databases">
        <title>Elsinoe batatas strain:CRI-CJ2 Genome sequencing and assembly.</title>
        <authorList>
            <person name="Huang L."/>
        </authorList>
    </citation>
    <scope>NUCLEOTIDE SEQUENCE</scope>
    <source>
        <strain evidence="5">CRI-CJ2</strain>
    </source>
</reference>
<evidence type="ECO:0000256" key="4">
    <source>
        <dbReference type="SAM" id="MobiDB-lite"/>
    </source>
</evidence>
<feature type="region of interest" description="Disordered" evidence="4">
    <location>
        <begin position="445"/>
        <end position="794"/>
    </location>
</feature>
<evidence type="ECO:0008006" key="7">
    <source>
        <dbReference type="Google" id="ProtNLM"/>
    </source>
</evidence>
<feature type="compositionally biased region" description="Polar residues" evidence="4">
    <location>
        <begin position="7"/>
        <end position="16"/>
    </location>
</feature>
<feature type="compositionally biased region" description="Acidic residues" evidence="4">
    <location>
        <begin position="606"/>
        <end position="616"/>
    </location>
</feature>
<feature type="compositionally biased region" description="Acidic residues" evidence="4">
    <location>
        <begin position="195"/>
        <end position="212"/>
    </location>
</feature>
<dbReference type="OrthoDB" id="277439at2759"/>
<evidence type="ECO:0000256" key="1">
    <source>
        <dbReference type="ARBA" id="ARBA00004604"/>
    </source>
</evidence>
<dbReference type="EMBL" id="JAESVG020000004">
    <property type="protein sequence ID" value="KAG8627950.1"/>
    <property type="molecule type" value="Genomic_DNA"/>
</dbReference>
<dbReference type="PANTHER" id="PTHR14150:SF12">
    <property type="entry name" value="U3 SMALL NUCLEOLAR RNA-ASSOCIATED PROTEIN 14 HOMOLOG A"/>
    <property type="match status" value="1"/>
</dbReference>
<dbReference type="Proteomes" id="UP000809789">
    <property type="component" value="Unassembled WGS sequence"/>
</dbReference>
<dbReference type="AlphaFoldDB" id="A0A8K0L2X2"/>
<feature type="compositionally biased region" description="Basic and acidic residues" evidence="4">
    <location>
        <begin position="552"/>
        <end position="565"/>
    </location>
</feature>
<proteinExistence type="predicted"/>